<evidence type="ECO:0000313" key="2">
    <source>
        <dbReference type="EMBL" id="CAI9942621.1"/>
    </source>
</evidence>
<sequence>MPSQNSQTQKRATLPKGEQQQVDMEILNYVCDMLQLRGSRLEAVQYFCRNRELIARNKIINWYAIDQNINMRSYESKAYSYKRFVDSIVPNNLPLYPFDVQDKIEEYINGKVKSLQNTIKNMSEAVANNFRKELEQDVKQLFGLKGSDFYSYKKQVDKNRYTINQAMKKVRGETAGSYADSKRLDDSCQDSALFVIYDCPEVPAIKTSVQDSASLDTNESFSFDMLSGCFDLFE</sequence>
<dbReference type="AlphaFoldDB" id="A0AA86PQ07"/>
<proteinExistence type="predicted"/>
<reference evidence="2" key="1">
    <citation type="submission" date="2023-06" db="EMBL/GenBank/DDBJ databases">
        <authorList>
            <person name="Kurt Z."/>
        </authorList>
    </citation>
    <scope>NUCLEOTIDE SEQUENCE</scope>
</reference>
<evidence type="ECO:0000313" key="3">
    <source>
        <dbReference type="EMBL" id="CAL6013846.1"/>
    </source>
</evidence>
<evidence type="ECO:0000313" key="5">
    <source>
        <dbReference type="Proteomes" id="UP001642409"/>
    </source>
</evidence>
<protein>
    <submittedName>
        <fullName evidence="3">Hypothetical_protein</fullName>
    </submittedName>
</protein>
<evidence type="ECO:0000313" key="4">
    <source>
        <dbReference type="EMBL" id="CAL6013860.1"/>
    </source>
</evidence>
<keyword evidence="5" id="KW-1185">Reference proteome</keyword>
<dbReference type="EMBL" id="CAXDID020000069">
    <property type="protein sequence ID" value="CAL6013860.1"/>
    <property type="molecule type" value="Genomic_DNA"/>
</dbReference>
<gene>
    <name evidence="3" type="ORF">HINF_LOCUS23985</name>
    <name evidence="4" type="ORF">HINF_LOCUS23992</name>
    <name evidence="1" type="ORF">HINF_LOCUS30259</name>
    <name evidence="2" type="ORF">HINF_LOCUS30266</name>
</gene>
<dbReference type="EMBL" id="CATOUU010000703">
    <property type="protein sequence ID" value="CAI9942621.1"/>
    <property type="molecule type" value="Genomic_DNA"/>
</dbReference>
<accession>A0AA86PQ07</accession>
<dbReference type="Proteomes" id="UP001642409">
    <property type="component" value="Unassembled WGS sequence"/>
</dbReference>
<name>A0AA86PQ07_9EUKA</name>
<dbReference type="EMBL" id="CATOUU010000703">
    <property type="protein sequence ID" value="CAI9942614.1"/>
    <property type="molecule type" value="Genomic_DNA"/>
</dbReference>
<evidence type="ECO:0000313" key="1">
    <source>
        <dbReference type="EMBL" id="CAI9942614.1"/>
    </source>
</evidence>
<dbReference type="EMBL" id="CAXDID020000069">
    <property type="protein sequence ID" value="CAL6013846.1"/>
    <property type="molecule type" value="Genomic_DNA"/>
</dbReference>
<reference evidence="3 5" key="2">
    <citation type="submission" date="2024-07" db="EMBL/GenBank/DDBJ databases">
        <authorList>
            <person name="Akdeniz Z."/>
        </authorList>
    </citation>
    <scope>NUCLEOTIDE SEQUENCE [LARGE SCALE GENOMIC DNA]</scope>
</reference>
<comment type="caution">
    <text evidence="2">The sequence shown here is derived from an EMBL/GenBank/DDBJ whole genome shotgun (WGS) entry which is preliminary data.</text>
</comment>
<organism evidence="2">
    <name type="scientific">Hexamita inflata</name>
    <dbReference type="NCBI Taxonomy" id="28002"/>
    <lineage>
        <taxon>Eukaryota</taxon>
        <taxon>Metamonada</taxon>
        <taxon>Diplomonadida</taxon>
        <taxon>Hexamitidae</taxon>
        <taxon>Hexamitinae</taxon>
        <taxon>Hexamita</taxon>
    </lineage>
</organism>